<gene>
    <name evidence="2" type="ORF">MTR67_031614</name>
</gene>
<proteinExistence type="predicted"/>
<reference evidence="2" key="1">
    <citation type="submission" date="2023-08" db="EMBL/GenBank/DDBJ databases">
        <title>A de novo genome assembly of Solanum verrucosum Schlechtendal, a Mexican diploid species geographically isolated from the other diploid A-genome species in potato relatives.</title>
        <authorList>
            <person name="Hosaka K."/>
        </authorList>
    </citation>
    <scope>NUCLEOTIDE SEQUENCE</scope>
    <source>
        <tissue evidence="2">Young leaves</tissue>
    </source>
</reference>
<dbReference type="AlphaFoldDB" id="A0AAF0U2Y9"/>
<evidence type="ECO:0000259" key="1">
    <source>
        <dbReference type="Pfam" id="PF13966"/>
    </source>
</evidence>
<evidence type="ECO:0000313" key="3">
    <source>
        <dbReference type="Proteomes" id="UP001234989"/>
    </source>
</evidence>
<evidence type="ECO:0000313" key="2">
    <source>
        <dbReference type="EMBL" id="WMV38229.1"/>
    </source>
</evidence>
<accession>A0AAF0U2Y9</accession>
<dbReference type="InterPro" id="IPR026960">
    <property type="entry name" value="RVT-Znf"/>
</dbReference>
<feature type="domain" description="Reverse transcriptase zinc-binding" evidence="1">
    <location>
        <begin position="44"/>
        <end position="114"/>
    </location>
</feature>
<dbReference type="Pfam" id="PF13966">
    <property type="entry name" value="zf-RVT"/>
    <property type="match status" value="1"/>
</dbReference>
<organism evidence="2 3">
    <name type="scientific">Solanum verrucosum</name>
    <dbReference type="NCBI Taxonomy" id="315347"/>
    <lineage>
        <taxon>Eukaryota</taxon>
        <taxon>Viridiplantae</taxon>
        <taxon>Streptophyta</taxon>
        <taxon>Embryophyta</taxon>
        <taxon>Tracheophyta</taxon>
        <taxon>Spermatophyta</taxon>
        <taxon>Magnoliopsida</taxon>
        <taxon>eudicotyledons</taxon>
        <taxon>Gunneridae</taxon>
        <taxon>Pentapetalae</taxon>
        <taxon>asterids</taxon>
        <taxon>lamiids</taxon>
        <taxon>Solanales</taxon>
        <taxon>Solanaceae</taxon>
        <taxon>Solanoideae</taxon>
        <taxon>Solaneae</taxon>
        <taxon>Solanum</taxon>
    </lineage>
</organism>
<keyword evidence="3" id="KW-1185">Reference proteome</keyword>
<protein>
    <recommendedName>
        <fullName evidence="1">Reverse transcriptase zinc-binding domain-containing protein</fullName>
    </recommendedName>
</protein>
<dbReference type="EMBL" id="CP133618">
    <property type="protein sequence ID" value="WMV38229.1"/>
    <property type="molecule type" value="Genomic_DNA"/>
</dbReference>
<name>A0AAF0U2Y9_SOLVR</name>
<dbReference type="Proteomes" id="UP001234989">
    <property type="component" value="Chromosome 7"/>
</dbReference>
<sequence length="133" mass="15530">MLQTLDDFKGTNLEADVIIWKHNHDGMLSVSRLYNRKVKELPGEISGPWSKVWKNKVPTKVRCFSWLVARRACITHEKFQRRGFEIASWCSLCNETNETNSHLFLHCKVTAQLWATKQNTHKLNNARTHCRPP</sequence>